<gene>
    <name evidence="1" type="ORF">CH333_05605</name>
</gene>
<proteinExistence type="predicted"/>
<protein>
    <submittedName>
        <fullName evidence="1">Uncharacterized protein</fullName>
    </submittedName>
</protein>
<dbReference type="Proteomes" id="UP000215215">
    <property type="component" value="Unassembled WGS sequence"/>
</dbReference>
<evidence type="ECO:0000313" key="2">
    <source>
        <dbReference type="Proteomes" id="UP000215215"/>
    </source>
</evidence>
<name>A0A235BTD0_UNCW3</name>
<sequence length="470" mass="52653">MYKKVLPLVVLTVLACQGGGGYRDMAMITDAERSLRGVKNALEEYWVDNGTYPGEGADLETVLNPYFLRVRTKENDDAAIHSAKIENASNQLENVSSMLANVKRQAEPVLDSSTMAALLSHMKKIEGLISQYTLEVEAIKIPTVNINTGDEFKEMLDILNGMKPDSLVSEIDNNLIGKSDEVVHLLDRLKDRLTELPLDSVRVTEAIDGVDAISSTFKVYDAYLTHQAVTEKQVVIPEREFANVEALLDTSAFDSSLMQIMEDVKQGINQYRSQEILKDDLISLVNGIKGLKRAKTIMLKYEGTLRKDVQKSAKILKANVTLSEMAEAIENYKREHGSYPPEGSDIEPIIHSHFVEVTMGGDTIDRYEKNLSYLEEFPSYLIADPEKGFELRARVANAVGTPIFCRKEILSDWDKVISAFAGNPTYRTINPKVTYFLTARAKDSRNTLICERSPVRSEVKGKEEKLETEK</sequence>
<dbReference type="EMBL" id="NOZQ01000116">
    <property type="protein sequence ID" value="OYD15494.1"/>
    <property type="molecule type" value="Genomic_DNA"/>
</dbReference>
<comment type="caution">
    <text evidence="1">The sequence shown here is derived from an EMBL/GenBank/DDBJ whole genome shotgun (WGS) entry which is preliminary data.</text>
</comment>
<evidence type="ECO:0000313" key="1">
    <source>
        <dbReference type="EMBL" id="OYD15494.1"/>
    </source>
</evidence>
<organism evidence="1 2">
    <name type="scientific">candidate division WOR-3 bacterium JGI_Cruoil_03_44_89</name>
    <dbReference type="NCBI Taxonomy" id="1973748"/>
    <lineage>
        <taxon>Bacteria</taxon>
        <taxon>Bacteria division WOR-3</taxon>
    </lineage>
</organism>
<dbReference type="AlphaFoldDB" id="A0A235BTD0"/>
<reference evidence="1 2" key="1">
    <citation type="submission" date="2017-07" db="EMBL/GenBank/DDBJ databases">
        <title>Recovery of genomes from metagenomes via a dereplication, aggregation, and scoring strategy.</title>
        <authorList>
            <person name="Sieber C.M."/>
            <person name="Probst A.J."/>
            <person name="Sharrar A."/>
            <person name="Thomas B.C."/>
            <person name="Hess M."/>
            <person name="Tringe S.G."/>
            <person name="Banfield J.F."/>
        </authorList>
    </citation>
    <scope>NUCLEOTIDE SEQUENCE [LARGE SCALE GENOMIC DNA]</scope>
    <source>
        <strain evidence="1">JGI_Cruoil_03_44_89</strain>
    </source>
</reference>
<accession>A0A235BTD0</accession>
<dbReference type="PROSITE" id="PS51257">
    <property type="entry name" value="PROKAR_LIPOPROTEIN"/>
    <property type="match status" value="1"/>
</dbReference>